<sequence length="823" mass="94242">MEEIPFETTFPSTILEGSTTTVSGITSTTPEVYAEYEECYNDPMFTIFTYTVDDMLLAASMAATVFNVMVIFCAIKLFKRSGDTMHLFILNMTIGDLVLTIFCHPNELLIRKHDFLQQKHLCAVVHYFNWIGLAVSGLSLTLLNVDKMSPSKKFYYEIFTMLFCVLPVTSSLIVSIYLFNLTRSKRNATNAGDPSALKNKVKSLAFIFATTTWTSCSLLPYRIVNLARIHLFTWSELSCEGKQTMNWIAWVLVYLLTLNPIVNPLITSLIYAPYRLTIKKFLVNIPVGNRPLYSYQPDGLQSDSSFSSVRRNRNRRSSCTELASLRQSTEVVRISMSEPPVTPMKSDEFSFESQASSDKKLQAGITLVMSFSMSQRVVETMPSGSWNDFTDLPAEFISQFGPINYVEQKPTGCYYSKSFMFYATMMDDVMVVACLLATLVNFIVVACSLKLYSDKGDTLHLFILNMTLGDSILTLFCHPYELLARRYVGVQIHLLTVFLNFANWVGLAVSGLSLTLLNVDKLIFFCWPFKYDIWMSYSRAKKFCYMTWIVSIGFATYYWLYSYVYFINTKVDVKKRLEIQYVFLTVFMNDGQLSPINRFFYEAFTVVFCVVPIISSLFVSCYLYDLTRRKRKLIIRSTLSKRNENKVKRLGSNFVYILKLQASSFAFIFATTLWTSCSLLPYRIANLARIHVIAWPNLACESRQSVSWFTWSMLYLLILNPIINPLITAFAYAPYRRLIFSTVSKAVRRGPKKIADEIFYHLDQSGNCKATEPRSQNIYFIELSEREAAETKVMTPKAPLARFPSLCSCDSVVTPKTQKCTRF</sequence>
<dbReference type="AlphaFoldDB" id="A0A6A5G0E3"/>
<feature type="transmembrane region" description="Helical" evidence="5">
    <location>
        <begin position="713"/>
        <end position="735"/>
    </location>
</feature>
<dbReference type="CTD" id="9824410"/>
<dbReference type="EMBL" id="WUAV01000006">
    <property type="protein sequence ID" value="KAF1748152.1"/>
    <property type="molecule type" value="Genomic_DNA"/>
</dbReference>
<dbReference type="Proteomes" id="UP000483820">
    <property type="component" value="Chromosome X"/>
</dbReference>
<feature type="domain" description="G-protein coupled receptors family 1 profile" evidence="6">
    <location>
        <begin position="437"/>
        <end position="728"/>
    </location>
</feature>
<keyword evidence="4 5" id="KW-0472">Membrane</keyword>
<feature type="transmembrane region" description="Helical" evidence="5">
    <location>
        <begin position="55"/>
        <end position="78"/>
    </location>
</feature>
<comment type="subcellular location">
    <subcellularLocation>
        <location evidence="1">Membrane</location>
    </subcellularLocation>
</comment>
<dbReference type="PANTHER" id="PTHR21643:SF7">
    <property type="entry name" value="G-PROTEIN COUPLED RECEPTORS FAMILY 1 PROFILE DOMAIN-CONTAINING PROTEIN"/>
    <property type="match status" value="1"/>
</dbReference>
<reference evidence="7 8" key="1">
    <citation type="submission" date="2019-12" db="EMBL/GenBank/DDBJ databases">
        <title>Chromosome-level assembly of the Caenorhabditis remanei genome.</title>
        <authorList>
            <person name="Teterina A.A."/>
            <person name="Willis J.H."/>
            <person name="Phillips P.C."/>
        </authorList>
    </citation>
    <scope>NUCLEOTIDE SEQUENCE [LARGE SCALE GENOMIC DNA]</scope>
    <source>
        <strain evidence="7 8">PX506</strain>
        <tissue evidence="7">Whole organism</tissue>
    </source>
</reference>
<feature type="transmembrane region" description="Helical" evidence="5">
    <location>
        <begin position="543"/>
        <end position="561"/>
    </location>
</feature>
<dbReference type="PRINTS" id="PR00237">
    <property type="entry name" value="GPCRRHODOPSN"/>
</dbReference>
<evidence type="ECO:0000313" key="8">
    <source>
        <dbReference type="Proteomes" id="UP000483820"/>
    </source>
</evidence>
<evidence type="ECO:0000256" key="5">
    <source>
        <dbReference type="SAM" id="Phobius"/>
    </source>
</evidence>
<dbReference type="SUPFAM" id="SSF81321">
    <property type="entry name" value="Family A G protein-coupled receptor-like"/>
    <property type="match status" value="2"/>
</dbReference>
<evidence type="ECO:0000256" key="2">
    <source>
        <dbReference type="ARBA" id="ARBA00022692"/>
    </source>
</evidence>
<dbReference type="Pfam" id="PF00001">
    <property type="entry name" value="7tm_1"/>
    <property type="match status" value="1"/>
</dbReference>
<feature type="transmembrane region" description="Helical" evidence="5">
    <location>
        <begin position="458"/>
        <end position="476"/>
    </location>
</feature>
<evidence type="ECO:0000256" key="1">
    <source>
        <dbReference type="ARBA" id="ARBA00004370"/>
    </source>
</evidence>
<dbReference type="InterPro" id="IPR017452">
    <property type="entry name" value="GPCR_Rhodpsn_7TM"/>
</dbReference>
<dbReference type="KEGG" id="crq:GCK72_024619"/>
<accession>A0A6A5G0E3</accession>
<dbReference type="PROSITE" id="PS50262">
    <property type="entry name" value="G_PROTEIN_RECEP_F1_2"/>
    <property type="match status" value="1"/>
</dbReference>
<dbReference type="GO" id="GO:0016020">
    <property type="term" value="C:membrane"/>
    <property type="evidence" value="ECO:0007669"/>
    <property type="project" value="UniProtKB-SubCell"/>
</dbReference>
<feature type="transmembrane region" description="Helical" evidence="5">
    <location>
        <begin position="654"/>
        <end position="674"/>
    </location>
</feature>
<dbReference type="FunFam" id="1.20.1070.10:FF:000969">
    <property type="entry name" value="G-protein coupled receptor aex-2"/>
    <property type="match status" value="1"/>
</dbReference>
<feature type="transmembrane region" description="Helical" evidence="5">
    <location>
        <begin position="429"/>
        <end position="452"/>
    </location>
</feature>
<dbReference type="Gene3D" id="1.20.1070.10">
    <property type="entry name" value="Rhodopsin 7-helix transmembrane proteins"/>
    <property type="match status" value="3"/>
</dbReference>
<name>A0A6A5G0E3_CAERE</name>
<evidence type="ECO:0000256" key="4">
    <source>
        <dbReference type="ARBA" id="ARBA00023136"/>
    </source>
</evidence>
<keyword evidence="3 5" id="KW-1133">Transmembrane helix</keyword>
<dbReference type="InterPro" id="IPR039952">
    <property type="entry name" value="Aex-2"/>
</dbReference>
<evidence type="ECO:0000259" key="6">
    <source>
        <dbReference type="PROSITE" id="PS50262"/>
    </source>
</evidence>
<feature type="transmembrane region" description="Helical" evidence="5">
    <location>
        <begin position="488"/>
        <end position="506"/>
    </location>
</feature>
<feature type="transmembrane region" description="Helical" evidence="5">
    <location>
        <begin position="247"/>
        <end position="272"/>
    </location>
</feature>
<comment type="caution">
    <text evidence="7">The sequence shown here is derived from an EMBL/GenBank/DDBJ whole genome shotgun (WGS) entry which is preliminary data.</text>
</comment>
<dbReference type="CDD" id="cd00637">
    <property type="entry name" value="7tm_classA_rhodopsin-like"/>
    <property type="match status" value="2"/>
</dbReference>
<proteinExistence type="predicted"/>
<dbReference type="GeneID" id="9824410"/>
<dbReference type="PANTHER" id="PTHR21643">
    <property type="entry name" value="G-PROTEIN COUPLED RECEPTORS FAMILY 1 PROFILE DOMAIN-CONTAINING PROTEIN-RELATED"/>
    <property type="match status" value="1"/>
</dbReference>
<keyword evidence="2 5" id="KW-0812">Transmembrane</keyword>
<protein>
    <recommendedName>
        <fullName evidence="6">G-protein coupled receptors family 1 profile domain-containing protein</fullName>
    </recommendedName>
</protein>
<feature type="transmembrane region" description="Helical" evidence="5">
    <location>
        <begin position="124"/>
        <end position="143"/>
    </location>
</feature>
<feature type="transmembrane region" description="Helical" evidence="5">
    <location>
        <begin position="599"/>
        <end position="624"/>
    </location>
</feature>
<evidence type="ECO:0000256" key="3">
    <source>
        <dbReference type="ARBA" id="ARBA00022989"/>
    </source>
</evidence>
<dbReference type="RefSeq" id="XP_003117739.2">
    <property type="nucleotide sequence ID" value="XM_003117691.2"/>
</dbReference>
<gene>
    <name evidence="7" type="ORF">GCK72_024619</name>
</gene>
<dbReference type="InterPro" id="IPR000276">
    <property type="entry name" value="GPCR_Rhodpsn"/>
</dbReference>
<evidence type="ECO:0000313" key="7">
    <source>
        <dbReference type="EMBL" id="KAF1748152.1"/>
    </source>
</evidence>
<dbReference type="GO" id="GO:0008188">
    <property type="term" value="F:neuropeptide receptor activity"/>
    <property type="evidence" value="ECO:0007669"/>
    <property type="project" value="InterPro"/>
</dbReference>
<feature type="transmembrane region" description="Helical" evidence="5">
    <location>
        <begin position="155"/>
        <end position="179"/>
    </location>
</feature>
<organism evidence="7 8">
    <name type="scientific">Caenorhabditis remanei</name>
    <name type="common">Caenorhabditis vulgaris</name>
    <dbReference type="NCBI Taxonomy" id="31234"/>
    <lineage>
        <taxon>Eukaryota</taxon>
        <taxon>Metazoa</taxon>
        <taxon>Ecdysozoa</taxon>
        <taxon>Nematoda</taxon>
        <taxon>Chromadorea</taxon>
        <taxon>Rhabditida</taxon>
        <taxon>Rhabditina</taxon>
        <taxon>Rhabditomorpha</taxon>
        <taxon>Rhabditoidea</taxon>
        <taxon>Rhabditidae</taxon>
        <taxon>Peloderinae</taxon>
        <taxon>Caenorhabditis</taxon>
    </lineage>
</organism>